<keyword evidence="4 10" id="KW-0812">Transmembrane</keyword>
<dbReference type="InParanoid" id="A0A0C3NWL4"/>
<evidence type="ECO:0000256" key="2">
    <source>
        <dbReference type="ARBA" id="ARBA00009575"/>
    </source>
</evidence>
<evidence type="ECO:0000256" key="5">
    <source>
        <dbReference type="ARBA" id="ARBA00022792"/>
    </source>
</evidence>
<keyword evidence="7" id="KW-0496">Mitochondrion</keyword>
<evidence type="ECO:0000256" key="7">
    <source>
        <dbReference type="ARBA" id="ARBA00023128"/>
    </source>
</evidence>
<reference evidence="11 12" key="1">
    <citation type="submission" date="2014-04" db="EMBL/GenBank/DDBJ databases">
        <authorList>
            <consortium name="DOE Joint Genome Institute"/>
            <person name="Kuo A."/>
            <person name="Kohler A."/>
            <person name="Costa M.D."/>
            <person name="Nagy L.G."/>
            <person name="Floudas D."/>
            <person name="Copeland A."/>
            <person name="Barry K.W."/>
            <person name="Cichocki N."/>
            <person name="Veneault-Fourrey C."/>
            <person name="LaButti K."/>
            <person name="Lindquist E.A."/>
            <person name="Lipzen A."/>
            <person name="Lundell T."/>
            <person name="Morin E."/>
            <person name="Murat C."/>
            <person name="Sun H."/>
            <person name="Tunlid A."/>
            <person name="Henrissat B."/>
            <person name="Grigoriev I.V."/>
            <person name="Hibbett D.S."/>
            <person name="Martin F."/>
            <person name="Nordberg H.P."/>
            <person name="Cantor M.N."/>
            <person name="Hua S.X."/>
        </authorList>
    </citation>
    <scope>NUCLEOTIDE SEQUENCE [LARGE SCALE GENOMIC DNA]</scope>
    <source>
        <strain evidence="11 12">Marx 270</strain>
    </source>
</reference>
<proteinExistence type="inferred from homology"/>
<feature type="transmembrane region" description="Helical" evidence="10">
    <location>
        <begin position="63"/>
        <end position="81"/>
    </location>
</feature>
<feature type="transmembrane region" description="Helical" evidence="10">
    <location>
        <begin position="87"/>
        <end position="106"/>
    </location>
</feature>
<organism evidence="11 12">
    <name type="scientific">Pisolithus tinctorius Marx 270</name>
    <dbReference type="NCBI Taxonomy" id="870435"/>
    <lineage>
        <taxon>Eukaryota</taxon>
        <taxon>Fungi</taxon>
        <taxon>Dikarya</taxon>
        <taxon>Basidiomycota</taxon>
        <taxon>Agaricomycotina</taxon>
        <taxon>Agaricomycetes</taxon>
        <taxon>Agaricomycetidae</taxon>
        <taxon>Boletales</taxon>
        <taxon>Sclerodermatineae</taxon>
        <taxon>Pisolithaceae</taxon>
        <taxon>Pisolithus</taxon>
    </lineage>
</organism>
<keyword evidence="6 10" id="KW-1133">Transmembrane helix</keyword>
<evidence type="ECO:0000256" key="4">
    <source>
        <dbReference type="ARBA" id="ARBA00022692"/>
    </source>
</evidence>
<keyword evidence="8 10" id="KW-0472">Membrane</keyword>
<dbReference type="GO" id="GO:0005743">
    <property type="term" value="C:mitochondrial inner membrane"/>
    <property type="evidence" value="ECO:0007669"/>
    <property type="project" value="UniProtKB-SubCell"/>
</dbReference>
<dbReference type="PIRSF" id="PIRSF007871">
    <property type="entry name" value="Cox20"/>
    <property type="match status" value="1"/>
</dbReference>
<dbReference type="PANTHER" id="PTHR31586:SF1">
    <property type="entry name" value="CYTOCHROME C OXIDASE ASSEMBLY PROTEIN COX20, MITOCHONDRIAL"/>
    <property type="match status" value="1"/>
</dbReference>
<evidence type="ECO:0000256" key="3">
    <source>
        <dbReference type="ARBA" id="ARBA00017689"/>
    </source>
</evidence>
<evidence type="ECO:0000256" key="1">
    <source>
        <dbReference type="ARBA" id="ARBA00004273"/>
    </source>
</evidence>
<dbReference type="PANTHER" id="PTHR31586">
    <property type="entry name" value="CYTOCHROME C OXIDASE PROTEIN 20"/>
    <property type="match status" value="1"/>
</dbReference>
<keyword evidence="5" id="KW-0999">Mitochondrion inner membrane</keyword>
<evidence type="ECO:0000256" key="8">
    <source>
        <dbReference type="ARBA" id="ARBA00023136"/>
    </source>
</evidence>
<dbReference type="Pfam" id="PF12597">
    <property type="entry name" value="Cox20"/>
    <property type="match status" value="1"/>
</dbReference>
<protein>
    <recommendedName>
        <fullName evidence="3">Cytochrome c oxidase assembly protein COX20, mitochondrial</fullName>
    </recommendedName>
</protein>
<dbReference type="InterPro" id="IPR022533">
    <property type="entry name" value="Cox20"/>
</dbReference>
<evidence type="ECO:0000256" key="9">
    <source>
        <dbReference type="SAM" id="MobiDB-lite"/>
    </source>
</evidence>
<evidence type="ECO:0000313" key="11">
    <source>
        <dbReference type="EMBL" id="KIN99593.1"/>
    </source>
</evidence>
<feature type="region of interest" description="Disordered" evidence="9">
    <location>
        <begin position="1"/>
        <end position="25"/>
    </location>
</feature>
<evidence type="ECO:0000256" key="6">
    <source>
        <dbReference type="ARBA" id="ARBA00022989"/>
    </source>
</evidence>
<comment type="similarity">
    <text evidence="2">Belongs to the COX20 family.</text>
</comment>
<dbReference type="Proteomes" id="UP000054217">
    <property type="component" value="Unassembled WGS sequence"/>
</dbReference>
<dbReference type="STRING" id="870435.A0A0C3NWL4"/>
<dbReference type="FunCoup" id="A0A0C3NWL4">
    <property type="interactions" value="157"/>
</dbReference>
<keyword evidence="12" id="KW-1185">Reference proteome</keyword>
<reference evidence="12" key="2">
    <citation type="submission" date="2015-01" db="EMBL/GenBank/DDBJ databases">
        <title>Evolutionary Origins and Diversification of the Mycorrhizal Mutualists.</title>
        <authorList>
            <consortium name="DOE Joint Genome Institute"/>
            <consortium name="Mycorrhizal Genomics Consortium"/>
            <person name="Kohler A."/>
            <person name="Kuo A."/>
            <person name="Nagy L.G."/>
            <person name="Floudas D."/>
            <person name="Copeland A."/>
            <person name="Barry K.W."/>
            <person name="Cichocki N."/>
            <person name="Veneault-Fourrey C."/>
            <person name="LaButti K."/>
            <person name="Lindquist E.A."/>
            <person name="Lipzen A."/>
            <person name="Lundell T."/>
            <person name="Morin E."/>
            <person name="Murat C."/>
            <person name="Riley R."/>
            <person name="Ohm R."/>
            <person name="Sun H."/>
            <person name="Tunlid A."/>
            <person name="Henrissat B."/>
            <person name="Grigoriev I.V."/>
            <person name="Hibbett D.S."/>
            <person name="Martin F."/>
        </authorList>
    </citation>
    <scope>NUCLEOTIDE SEQUENCE [LARGE SCALE GENOMIC DNA]</scope>
    <source>
        <strain evidence="12">Marx 270</strain>
    </source>
</reference>
<dbReference type="EMBL" id="KN832003">
    <property type="protein sequence ID" value="KIN99593.1"/>
    <property type="molecule type" value="Genomic_DNA"/>
</dbReference>
<evidence type="ECO:0000256" key="10">
    <source>
        <dbReference type="SAM" id="Phobius"/>
    </source>
</evidence>
<dbReference type="OrthoDB" id="14603at2759"/>
<dbReference type="HOGENOM" id="CLU_101495_2_1_1"/>
<gene>
    <name evidence="11" type="ORF">M404DRAFT_1004536</name>
</gene>
<dbReference type="GO" id="GO:0033617">
    <property type="term" value="P:mitochondrial respiratory chain complex IV assembly"/>
    <property type="evidence" value="ECO:0007669"/>
    <property type="project" value="InterPro"/>
</dbReference>
<evidence type="ECO:0000313" key="12">
    <source>
        <dbReference type="Proteomes" id="UP000054217"/>
    </source>
</evidence>
<dbReference type="AlphaFoldDB" id="A0A0C3NWL4"/>
<name>A0A0C3NWL4_PISTI</name>
<comment type="subcellular location">
    <subcellularLocation>
        <location evidence="1">Mitochondrion inner membrane</location>
    </subcellularLocation>
</comment>
<accession>A0A0C3NWL4</accession>
<sequence length="141" mass="15783">MSDDIATQPKPEDVSPPSNHSRRPIYKTETTGNYWQDVWEACKRISIVDDFQRLGEMPCARHSLLTGIASGAGVGVIRAISASPFVASNWAVGTFMVISLGSWTICQRNLQAERRRVARVVEEMPKRFIKSKETSTDNQRS</sequence>